<reference evidence="2" key="1">
    <citation type="submission" date="2005-09" db="EMBL/GenBank/DDBJ databases">
        <authorList>
            <person name="Mural R.J."/>
            <person name="Li P.W."/>
            <person name="Adams M.D."/>
            <person name="Amanatides P.G."/>
            <person name="Baden-Tillson H."/>
            <person name="Barnstead M."/>
            <person name="Chin S.H."/>
            <person name="Dew I."/>
            <person name="Evans C.A."/>
            <person name="Ferriera S."/>
            <person name="Flanigan M."/>
            <person name="Fosler C."/>
            <person name="Glodek A."/>
            <person name="Gu Z."/>
            <person name="Holt R.A."/>
            <person name="Jennings D."/>
            <person name="Kraft C.L."/>
            <person name="Lu F."/>
            <person name="Nguyen T."/>
            <person name="Nusskern D.R."/>
            <person name="Pfannkoch C.M."/>
            <person name="Sitter C."/>
            <person name="Sutton G.G."/>
            <person name="Venter J.C."/>
            <person name="Wang Z."/>
            <person name="Woodage T."/>
            <person name="Zheng X.H."/>
            <person name="Zhong F."/>
        </authorList>
    </citation>
    <scope>NUCLEOTIDE SEQUENCE [LARGE SCALE GENOMIC DNA]</scope>
    <source>
        <strain>BN</strain>
        <strain evidence="2">Sprague-Dawley</strain>
    </source>
</reference>
<sequence>MNKIKIDTETSGDSVMQFAHVGTGIHSLLLGQLLDGCYLSSSKLRSESHIVIIKVFIKKEWLNFISKYL</sequence>
<dbReference type="AlphaFoldDB" id="A6HNL9"/>
<dbReference type="EMBL" id="CH473949">
    <property type="protein sequence ID" value="EDL79622.1"/>
    <property type="molecule type" value="Genomic_DNA"/>
</dbReference>
<name>A6HNL9_RAT</name>
<organism evidence="1 2">
    <name type="scientific">Rattus norvegicus</name>
    <name type="common">Rat</name>
    <dbReference type="NCBI Taxonomy" id="10116"/>
    <lineage>
        <taxon>Eukaryota</taxon>
        <taxon>Metazoa</taxon>
        <taxon>Chordata</taxon>
        <taxon>Craniata</taxon>
        <taxon>Vertebrata</taxon>
        <taxon>Euteleostomi</taxon>
        <taxon>Mammalia</taxon>
        <taxon>Eutheria</taxon>
        <taxon>Euarchontoglires</taxon>
        <taxon>Glires</taxon>
        <taxon>Rodentia</taxon>
        <taxon>Myomorpha</taxon>
        <taxon>Muroidea</taxon>
        <taxon>Muridae</taxon>
        <taxon>Murinae</taxon>
        <taxon>Rattus</taxon>
    </lineage>
</organism>
<proteinExistence type="predicted"/>
<gene>
    <name evidence="1" type="ORF">rCG_27053</name>
</gene>
<evidence type="ECO:0000313" key="2">
    <source>
        <dbReference type="Proteomes" id="UP000234681"/>
    </source>
</evidence>
<evidence type="ECO:0000313" key="1">
    <source>
        <dbReference type="EMBL" id="EDL79622.1"/>
    </source>
</evidence>
<dbReference type="Proteomes" id="UP000234681">
    <property type="component" value="Chromosome 3"/>
</dbReference>
<protein>
    <submittedName>
        <fullName evidence="1">RCG27053</fullName>
    </submittedName>
</protein>
<accession>A6HNL9</accession>